<evidence type="ECO:0000259" key="2">
    <source>
        <dbReference type="SMART" id="SM00226"/>
    </source>
</evidence>
<feature type="compositionally biased region" description="Low complexity" evidence="1">
    <location>
        <begin position="128"/>
        <end position="149"/>
    </location>
</feature>
<comment type="caution">
    <text evidence="3">The sequence shown here is derived from an EMBL/GenBank/DDBJ whole genome shotgun (WGS) entry which is preliminary data.</text>
</comment>
<dbReference type="InterPro" id="IPR023485">
    <property type="entry name" value="Ptyr_pPase"/>
</dbReference>
<name>A0ABP4EHY3_9ACTN</name>
<feature type="region of interest" description="Disordered" evidence="1">
    <location>
        <begin position="115"/>
        <end position="158"/>
    </location>
</feature>
<dbReference type="SUPFAM" id="SSF52788">
    <property type="entry name" value="Phosphotyrosine protein phosphatases I"/>
    <property type="match status" value="1"/>
</dbReference>
<organism evidence="3 4">
    <name type="scientific">Kitasatospora arboriphila</name>
    <dbReference type="NCBI Taxonomy" id="258052"/>
    <lineage>
        <taxon>Bacteria</taxon>
        <taxon>Bacillati</taxon>
        <taxon>Actinomycetota</taxon>
        <taxon>Actinomycetes</taxon>
        <taxon>Kitasatosporales</taxon>
        <taxon>Streptomycetaceae</taxon>
        <taxon>Kitasatospora</taxon>
    </lineage>
</organism>
<proteinExistence type="predicted"/>
<evidence type="ECO:0000313" key="4">
    <source>
        <dbReference type="Proteomes" id="UP001499987"/>
    </source>
</evidence>
<dbReference type="SMART" id="SM00226">
    <property type="entry name" value="LMWPc"/>
    <property type="match status" value="1"/>
</dbReference>
<dbReference type="InterPro" id="IPR036196">
    <property type="entry name" value="Ptyr_pPase_sf"/>
</dbReference>
<evidence type="ECO:0000313" key="3">
    <source>
        <dbReference type="EMBL" id="GAA1106370.1"/>
    </source>
</evidence>
<dbReference type="Proteomes" id="UP001499987">
    <property type="component" value="Unassembled WGS sequence"/>
</dbReference>
<gene>
    <name evidence="3" type="ORF">GCM10009663_55520</name>
</gene>
<accession>A0ABP4EHY3</accession>
<dbReference type="Pfam" id="PF01451">
    <property type="entry name" value="LMWPc"/>
    <property type="match status" value="1"/>
</dbReference>
<sequence length="187" mass="19224">MVCTANLYRSPLAEHLLRHRLGQAGAAGVHVASAGSLARPGDRLPAATAQRLAEADGAGFAERFVPRRLTPALVAGADLVLGLAQEHREAAVRLHPVALRRCFTLLEFVRLSEQDEPHGSAGPGGTAAAGREAVARAAARRGLGPPATAEADSVADPAGGPPEELLHCAALIEAAVDRLAAVLCPPR</sequence>
<keyword evidence="4" id="KW-1185">Reference proteome</keyword>
<reference evidence="4" key="1">
    <citation type="journal article" date="2019" name="Int. J. Syst. Evol. Microbiol.">
        <title>The Global Catalogue of Microorganisms (GCM) 10K type strain sequencing project: providing services to taxonomists for standard genome sequencing and annotation.</title>
        <authorList>
            <consortium name="The Broad Institute Genomics Platform"/>
            <consortium name="The Broad Institute Genome Sequencing Center for Infectious Disease"/>
            <person name="Wu L."/>
            <person name="Ma J."/>
        </authorList>
    </citation>
    <scope>NUCLEOTIDE SEQUENCE [LARGE SCALE GENOMIC DNA]</scope>
    <source>
        <strain evidence="4">JCM 13002</strain>
    </source>
</reference>
<dbReference type="Gene3D" id="3.40.50.2300">
    <property type="match status" value="1"/>
</dbReference>
<evidence type="ECO:0000256" key="1">
    <source>
        <dbReference type="SAM" id="MobiDB-lite"/>
    </source>
</evidence>
<feature type="domain" description="Phosphotyrosine protein phosphatase I" evidence="2">
    <location>
        <begin position="2"/>
        <end position="182"/>
    </location>
</feature>
<dbReference type="RefSeq" id="WP_344626429.1">
    <property type="nucleotide sequence ID" value="NZ_BAAALD010000067.1"/>
</dbReference>
<dbReference type="EMBL" id="BAAALD010000067">
    <property type="protein sequence ID" value="GAA1106370.1"/>
    <property type="molecule type" value="Genomic_DNA"/>
</dbReference>
<protein>
    <recommendedName>
        <fullName evidence="2">Phosphotyrosine protein phosphatase I domain-containing protein</fullName>
    </recommendedName>
</protein>